<dbReference type="PANTHER" id="PTHR12196">
    <property type="entry name" value="DOMAIN OF UNKNOWN FUNCTION 71 DUF71 -CONTAINING PROTEIN"/>
    <property type="match status" value="1"/>
</dbReference>
<comment type="caution">
    <text evidence="2">The sequence shown here is derived from an EMBL/GenBank/DDBJ whole genome shotgun (WGS) entry which is preliminary data.</text>
</comment>
<dbReference type="Gene3D" id="3.40.50.620">
    <property type="entry name" value="HUPs"/>
    <property type="match status" value="1"/>
</dbReference>
<dbReference type="InterPro" id="IPR022427">
    <property type="entry name" value="MJ0570_ATP-bd"/>
</dbReference>
<dbReference type="SUPFAM" id="SSF52402">
    <property type="entry name" value="Adenine nucleotide alpha hydrolases-like"/>
    <property type="match status" value="1"/>
</dbReference>
<dbReference type="NCBIfam" id="TIGR03679">
    <property type="entry name" value="arCOG00187"/>
    <property type="match status" value="1"/>
</dbReference>
<sequence length="221" mass="24565">MKIALLTSGGKDSILALHRVAKFGEITLVTAIPERADSFMFHTVNLHMVDAIASCLELPLHKIAVSGVEEKEVKELEKGISSLEVDAICCGAIASSYQLKRVEKICKNLGLEFLAPLWGEDQEKILKEVAKNFDAIIVSVSAMGLDETFLGKRIDEKCVEDLKKVAKRTGINLAGEGGEYETLVLDAPLYRRRIVVKEVEKRWEKVRGVALVKKFEKIEKL</sequence>
<dbReference type="InterPro" id="IPR014729">
    <property type="entry name" value="Rossmann-like_a/b/a_fold"/>
</dbReference>
<dbReference type="Pfam" id="PF01902">
    <property type="entry name" value="Diphthami_syn_2"/>
    <property type="match status" value="1"/>
</dbReference>
<dbReference type="GO" id="GO:0017183">
    <property type="term" value="P:protein histidyl modification to diphthamide"/>
    <property type="evidence" value="ECO:0007669"/>
    <property type="project" value="TreeGrafter"/>
</dbReference>
<gene>
    <name evidence="2" type="ORF">ENT52_04580</name>
</gene>
<dbReference type="EMBL" id="DSYZ01000090">
    <property type="protein sequence ID" value="HGT82984.1"/>
    <property type="molecule type" value="Genomic_DNA"/>
</dbReference>
<proteinExistence type="predicted"/>
<evidence type="ECO:0000259" key="1">
    <source>
        <dbReference type="Pfam" id="PF01902"/>
    </source>
</evidence>
<evidence type="ECO:0000313" key="2">
    <source>
        <dbReference type="EMBL" id="HGT82984.1"/>
    </source>
</evidence>
<protein>
    <submittedName>
        <fullName evidence="2">TIGR00289 family protein</fullName>
    </submittedName>
</protein>
<dbReference type="InterPro" id="IPR030662">
    <property type="entry name" value="DPH6/MJ0570"/>
</dbReference>
<dbReference type="PIRSF" id="PIRSF039123">
    <property type="entry name" value="Diphthamide_synthase"/>
    <property type="match status" value="1"/>
</dbReference>
<accession>A0A7J3M400</accession>
<dbReference type="CDD" id="cd01994">
    <property type="entry name" value="AANH_PF0828-like"/>
    <property type="match status" value="1"/>
</dbReference>
<feature type="domain" description="Diphthamide synthase" evidence="1">
    <location>
        <begin position="1"/>
        <end position="216"/>
    </location>
</feature>
<dbReference type="PANTHER" id="PTHR12196:SF2">
    <property type="entry name" value="DIPHTHINE--AMMONIA LIGASE"/>
    <property type="match status" value="1"/>
</dbReference>
<dbReference type="InterPro" id="IPR005237">
    <property type="entry name" value="MJ0570"/>
</dbReference>
<dbReference type="Gene3D" id="3.90.1490.10">
    <property type="entry name" value="putative n-type atp pyrophosphatase, domain 2"/>
    <property type="match status" value="1"/>
</dbReference>
<dbReference type="NCBIfam" id="TIGR00290">
    <property type="entry name" value="MJ0570_dom"/>
    <property type="match status" value="1"/>
</dbReference>
<dbReference type="GO" id="GO:0017178">
    <property type="term" value="F:diphthine-ammonia ligase activity"/>
    <property type="evidence" value="ECO:0007669"/>
    <property type="project" value="TreeGrafter"/>
</dbReference>
<organism evidence="2">
    <name type="scientific">Archaeoglobus fulgidus</name>
    <dbReference type="NCBI Taxonomy" id="2234"/>
    <lineage>
        <taxon>Archaea</taxon>
        <taxon>Methanobacteriati</taxon>
        <taxon>Methanobacteriota</taxon>
        <taxon>Archaeoglobi</taxon>
        <taxon>Archaeoglobales</taxon>
        <taxon>Archaeoglobaceae</taxon>
        <taxon>Archaeoglobus</taxon>
    </lineage>
</organism>
<dbReference type="AlphaFoldDB" id="A0A7J3M400"/>
<dbReference type="InterPro" id="IPR002761">
    <property type="entry name" value="Diphthami_syn_dom"/>
</dbReference>
<name>A0A7J3M400_ARCFL</name>
<dbReference type="NCBIfam" id="TIGR00289">
    <property type="entry name" value="TIGR00289 family protein"/>
    <property type="match status" value="1"/>
</dbReference>
<reference evidence="2" key="1">
    <citation type="journal article" date="2020" name="mSystems">
        <title>Genome- and Community-Level Interaction Insights into Carbon Utilization and Element Cycling Functions of Hydrothermarchaeota in Hydrothermal Sediment.</title>
        <authorList>
            <person name="Zhou Z."/>
            <person name="Liu Y."/>
            <person name="Xu W."/>
            <person name="Pan J."/>
            <person name="Luo Z.H."/>
            <person name="Li M."/>
        </authorList>
    </citation>
    <scope>NUCLEOTIDE SEQUENCE [LARGE SCALE GENOMIC DNA]</scope>
    <source>
        <strain evidence="2">SpSt-587</strain>
    </source>
</reference>